<gene>
    <name evidence="1" type="ORF">E2C01_012613</name>
</gene>
<dbReference type="EMBL" id="VSRR010000793">
    <property type="protein sequence ID" value="MPC19687.1"/>
    <property type="molecule type" value="Genomic_DNA"/>
</dbReference>
<keyword evidence="2" id="KW-1185">Reference proteome</keyword>
<evidence type="ECO:0000313" key="2">
    <source>
        <dbReference type="Proteomes" id="UP000324222"/>
    </source>
</evidence>
<reference evidence="1 2" key="1">
    <citation type="submission" date="2019-05" db="EMBL/GenBank/DDBJ databases">
        <title>Another draft genome of Portunus trituberculatus and its Hox gene families provides insights of decapod evolution.</title>
        <authorList>
            <person name="Jeong J.-H."/>
            <person name="Song I."/>
            <person name="Kim S."/>
            <person name="Choi T."/>
            <person name="Kim D."/>
            <person name="Ryu S."/>
            <person name="Kim W."/>
        </authorList>
    </citation>
    <scope>NUCLEOTIDE SEQUENCE [LARGE SCALE GENOMIC DNA]</scope>
    <source>
        <tissue evidence="1">Muscle</tissue>
    </source>
</reference>
<comment type="caution">
    <text evidence="1">The sequence shown here is derived from an EMBL/GenBank/DDBJ whole genome shotgun (WGS) entry which is preliminary data.</text>
</comment>
<sequence>MVLKRSTDEAQHRQVSPSLVSQAKSREVFCWPLLLPSSSCGSLDLVPSRRACMCRAVVVDWTLTPPSAYRYDPQTNFLATVPWVLLGLQSRPPSPELTEGLMSAVHLLLLQQRLHNLGSGLWKDKMKGVSEWRWPNKEDM</sequence>
<name>A0A5B7DEQ0_PORTR</name>
<dbReference type="AlphaFoldDB" id="A0A5B7DEQ0"/>
<evidence type="ECO:0000313" key="1">
    <source>
        <dbReference type="EMBL" id="MPC19687.1"/>
    </source>
</evidence>
<organism evidence="1 2">
    <name type="scientific">Portunus trituberculatus</name>
    <name type="common">Swimming crab</name>
    <name type="synonym">Neptunus trituberculatus</name>
    <dbReference type="NCBI Taxonomy" id="210409"/>
    <lineage>
        <taxon>Eukaryota</taxon>
        <taxon>Metazoa</taxon>
        <taxon>Ecdysozoa</taxon>
        <taxon>Arthropoda</taxon>
        <taxon>Crustacea</taxon>
        <taxon>Multicrustacea</taxon>
        <taxon>Malacostraca</taxon>
        <taxon>Eumalacostraca</taxon>
        <taxon>Eucarida</taxon>
        <taxon>Decapoda</taxon>
        <taxon>Pleocyemata</taxon>
        <taxon>Brachyura</taxon>
        <taxon>Eubrachyura</taxon>
        <taxon>Portunoidea</taxon>
        <taxon>Portunidae</taxon>
        <taxon>Portuninae</taxon>
        <taxon>Portunus</taxon>
    </lineage>
</organism>
<dbReference type="Proteomes" id="UP000324222">
    <property type="component" value="Unassembled WGS sequence"/>
</dbReference>
<proteinExistence type="predicted"/>
<protein>
    <submittedName>
        <fullName evidence="1">Uncharacterized protein</fullName>
    </submittedName>
</protein>
<accession>A0A5B7DEQ0</accession>